<protein>
    <submittedName>
        <fullName evidence="8">RNA polymerase sigma factor</fullName>
    </submittedName>
</protein>
<dbReference type="GO" id="GO:0016987">
    <property type="term" value="F:sigma factor activity"/>
    <property type="evidence" value="ECO:0007669"/>
    <property type="project" value="UniProtKB-KW"/>
</dbReference>
<dbReference type="InterPro" id="IPR007627">
    <property type="entry name" value="RNA_pol_sigma70_r2"/>
</dbReference>
<evidence type="ECO:0000256" key="4">
    <source>
        <dbReference type="ARBA" id="ARBA00023125"/>
    </source>
</evidence>
<evidence type="ECO:0000313" key="9">
    <source>
        <dbReference type="Proteomes" id="UP000322139"/>
    </source>
</evidence>
<dbReference type="AlphaFoldDB" id="A0A5D4R8K3"/>
<evidence type="ECO:0000313" key="8">
    <source>
        <dbReference type="EMBL" id="TYS45942.1"/>
    </source>
</evidence>
<feature type="domain" description="RNA polymerase sigma-70 region 2" evidence="6">
    <location>
        <begin position="13"/>
        <end position="78"/>
    </location>
</feature>
<dbReference type="Pfam" id="PF08281">
    <property type="entry name" value="Sigma70_r4_2"/>
    <property type="match status" value="1"/>
</dbReference>
<organism evidence="8 9">
    <name type="scientific">Bacillus infantis</name>
    <dbReference type="NCBI Taxonomy" id="324767"/>
    <lineage>
        <taxon>Bacteria</taxon>
        <taxon>Bacillati</taxon>
        <taxon>Bacillota</taxon>
        <taxon>Bacilli</taxon>
        <taxon>Bacillales</taxon>
        <taxon>Bacillaceae</taxon>
        <taxon>Bacillus</taxon>
    </lineage>
</organism>
<dbReference type="InterPro" id="IPR039425">
    <property type="entry name" value="RNA_pol_sigma-70-like"/>
</dbReference>
<keyword evidence="4" id="KW-0238">DNA-binding</keyword>
<evidence type="ECO:0000256" key="2">
    <source>
        <dbReference type="ARBA" id="ARBA00023015"/>
    </source>
</evidence>
<feature type="domain" description="RNA polymerase sigma factor 70 region 4 type 2" evidence="7">
    <location>
        <begin position="113"/>
        <end position="161"/>
    </location>
</feature>
<comment type="similarity">
    <text evidence="1">Belongs to the sigma-70 factor family. ECF subfamily.</text>
</comment>
<reference evidence="8 9" key="1">
    <citation type="submission" date="2019-08" db="EMBL/GenBank/DDBJ databases">
        <title>Bacillus genomes from the desert of Cuatro Cienegas, Coahuila.</title>
        <authorList>
            <person name="Olmedo-Alvarez G."/>
        </authorList>
    </citation>
    <scope>NUCLEOTIDE SEQUENCE [LARGE SCALE GENOMIC DNA]</scope>
    <source>
        <strain evidence="8 9">CH446_14T</strain>
    </source>
</reference>
<dbReference type="GO" id="GO:0006352">
    <property type="term" value="P:DNA-templated transcription initiation"/>
    <property type="evidence" value="ECO:0007669"/>
    <property type="project" value="InterPro"/>
</dbReference>
<comment type="caution">
    <text evidence="8">The sequence shown here is derived from an EMBL/GenBank/DDBJ whole genome shotgun (WGS) entry which is preliminary data.</text>
</comment>
<dbReference type="InterPro" id="IPR013249">
    <property type="entry name" value="RNA_pol_sigma70_r4_t2"/>
</dbReference>
<evidence type="ECO:0000256" key="3">
    <source>
        <dbReference type="ARBA" id="ARBA00023082"/>
    </source>
</evidence>
<dbReference type="InterPro" id="IPR014284">
    <property type="entry name" value="RNA_pol_sigma-70_dom"/>
</dbReference>
<dbReference type="NCBIfam" id="TIGR02937">
    <property type="entry name" value="sigma70-ECF"/>
    <property type="match status" value="1"/>
</dbReference>
<keyword evidence="2" id="KW-0805">Transcription regulation</keyword>
<dbReference type="GO" id="GO:0003677">
    <property type="term" value="F:DNA binding"/>
    <property type="evidence" value="ECO:0007669"/>
    <property type="project" value="UniProtKB-KW"/>
</dbReference>
<dbReference type="InterPro" id="IPR013324">
    <property type="entry name" value="RNA_pol_sigma_r3/r4-like"/>
</dbReference>
<proteinExistence type="inferred from homology"/>
<dbReference type="Gene3D" id="1.10.10.10">
    <property type="entry name" value="Winged helix-like DNA-binding domain superfamily/Winged helix DNA-binding domain"/>
    <property type="match status" value="1"/>
</dbReference>
<keyword evidence="3" id="KW-0731">Sigma factor</keyword>
<dbReference type="SUPFAM" id="SSF88659">
    <property type="entry name" value="Sigma3 and sigma4 domains of RNA polymerase sigma factors"/>
    <property type="match status" value="1"/>
</dbReference>
<dbReference type="Pfam" id="PF04542">
    <property type="entry name" value="Sigma70_r2"/>
    <property type="match status" value="1"/>
</dbReference>
<dbReference type="CDD" id="cd06171">
    <property type="entry name" value="Sigma70_r4"/>
    <property type="match status" value="1"/>
</dbReference>
<dbReference type="PANTHER" id="PTHR43133">
    <property type="entry name" value="RNA POLYMERASE ECF-TYPE SIGMA FACTO"/>
    <property type="match status" value="1"/>
</dbReference>
<dbReference type="InterPro" id="IPR036388">
    <property type="entry name" value="WH-like_DNA-bd_sf"/>
</dbReference>
<evidence type="ECO:0000259" key="6">
    <source>
        <dbReference type="Pfam" id="PF04542"/>
    </source>
</evidence>
<dbReference type="Proteomes" id="UP000322139">
    <property type="component" value="Unassembled WGS sequence"/>
</dbReference>
<dbReference type="RefSeq" id="WP_148976036.1">
    <property type="nucleotide sequence ID" value="NZ_JBNIKT010000005.1"/>
</dbReference>
<name>A0A5D4R8K3_9BACI</name>
<sequence>MDRPKAEEIEDWYESYSSLLFKYLFLMTNNSQTAEDLTQETFLKAFQKYESFKRDSSPKTWLFKLAYHTAIDYLRRRKALTMIKGFLLASPQDTGPTPEEVLLVKERSIELFTSITALKETYRSVIILRKIQGFSIEETSEILGWSVSKVKSTTYRALQALEKELIKGGWNYAEVMGREEY</sequence>
<dbReference type="EMBL" id="VTER01000009">
    <property type="protein sequence ID" value="TYS45942.1"/>
    <property type="molecule type" value="Genomic_DNA"/>
</dbReference>
<dbReference type="PANTHER" id="PTHR43133:SF8">
    <property type="entry name" value="RNA POLYMERASE SIGMA FACTOR HI_1459-RELATED"/>
    <property type="match status" value="1"/>
</dbReference>
<gene>
    <name evidence="8" type="ORF">FZD51_18030</name>
</gene>
<keyword evidence="5" id="KW-0804">Transcription</keyword>
<evidence type="ECO:0000256" key="5">
    <source>
        <dbReference type="ARBA" id="ARBA00023163"/>
    </source>
</evidence>
<accession>A0A5D4R8K3</accession>
<dbReference type="SUPFAM" id="SSF88946">
    <property type="entry name" value="Sigma2 domain of RNA polymerase sigma factors"/>
    <property type="match status" value="1"/>
</dbReference>
<evidence type="ECO:0000259" key="7">
    <source>
        <dbReference type="Pfam" id="PF08281"/>
    </source>
</evidence>
<dbReference type="Gene3D" id="1.10.1740.10">
    <property type="match status" value="1"/>
</dbReference>
<dbReference type="InterPro" id="IPR013325">
    <property type="entry name" value="RNA_pol_sigma_r2"/>
</dbReference>
<evidence type="ECO:0000256" key="1">
    <source>
        <dbReference type="ARBA" id="ARBA00010641"/>
    </source>
</evidence>